<sequence>MNHIRHYLEKLAPCSEADWKEFSSRLVQRVFTRKTVLLPTGKTEQHLSFIEKGIIRFYIPGEENDLTFSFAFENSFVSAYDSFLTQLPCTYHVQAITDTVLWSLTYADLQAIYQSTTVGNTIGRLAAEDLFLKKSRRELLLLTQTPEQLYHYLLTEQPHLIAHIPLKYLASYIGITPQALSRIRKRIS</sequence>
<dbReference type="SUPFAM" id="SSF51206">
    <property type="entry name" value="cAMP-binding domain-like"/>
    <property type="match status" value="1"/>
</dbReference>
<dbReference type="Proteomes" id="UP000186917">
    <property type="component" value="Unassembled WGS sequence"/>
</dbReference>
<dbReference type="InterPro" id="IPR018490">
    <property type="entry name" value="cNMP-bd_dom_sf"/>
</dbReference>
<dbReference type="OrthoDB" id="663011at2"/>
<evidence type="ECO:0000313" key="3">
    <source>
        <dbReference type="Proteomes" id="UP000186917"/>
    </source>
</evidence>
<keyword evidence="2" id="KW-0808">Transferase</keyword>
<evidence type="ECO:0000313" key="2">
    <source>
        <dbReference type="EMBL" id="SIT33432.1"/>
    </source>
</evidence>
<dbReference type="InterPro" id="IPR014710">
    <property type="entry name" value="RmlC-like_jellyroll"/>
</dbReference>
<protein>
    <submittedName>
        <fullName evidence="2">cAMP-binding domain of CRP or a regulatory subunit of cAMP-dependent protein kinases</fullName>
    </submittedName>
</protein>
<dbReference type="CDD" id="cd00038">
    <property type="entry name" value="CAP_ED"/>
    <property type="match status" value="1"/>
</dbReference>
<dbReference type="Pfam" id="PF00027">
    <property type="entry name" value="cNMP_binding"/>
    <property type="match status" value="1"/>
</dbReference>
<reference evidence="3" key="1">
    <citation type="submission" date="2017-01" db="EMBL/GenBank/DDBJ databases">
        <authorList>
            <person name="Varghese N."/>
            <person name="Submissions S."/>
        </authorList>
    </citation>
    <scope>NUCLEOTIDE SEQUENCE [LARGE SCALE GENOMIC DNA]</scope>
    <source>
        <strain evidence="3">DSM 21054</strain>
    </source>
</reference>
<gene>
    <name evidence="2" type="ORF">SAMN05421788_112153</name>
</gene>
<feature type="domain" description="Cyclic nucleotide-binding" evidence="1">
    <location>
        <begin position="29"/>
        <end position="115"/>
    </location>
</feature>
<dbReference type="EMBL" id="FTOR01000012">
    <property type="protein sequence ID" value="SIT33432.1"/>
    <property type="molecule type" value="Genomic_DNA"/>
</dbReference>
<dbReference type="RefSeq" id="WP_076382218.1">
    <property type="nucleotide sequence ID" value="NZ_AP017422.1"/>
</dbReference>
<dbReference type="STRING" id="477680.SAMN05421788_112153"/>
<name>A0A1N7REF1_9BACT</name>
<dbReference type="InterPro" id="IPR000595">
    <property type="entry name" value="cNMP-bd_dom"/>
</dbReference>
<evidence type="ECO:0000259" key="1">
    <source>
        <dbReference type="Pfam" id="PF00027"/>
    </source>
</evidence>
<organism evidence="2 3">
    <name type="scientific">Filimonas lacunae</name>
    <dbReference type="NCBI Taxonomy" id="477680"/>
    <lineage>
        <taxon>Bacteria</taxon>
        <taxon>Pseudomonadati</taxon>
        <taxon>Bacteroidota</taxon>
        <taxon>Chitinophagia</taxon>
        <taxon>Chitinophagales</taxon>
        <taxon>Chitinophagaceae</taxon>
        <taxon>Filimonas</taxon>
    </lineage>
</organism>
<proteinExistence type="predicted"/>
<accession>A0A1N7REF1</accession>
<keyword evidence="3" id="KW-1185">Reference proteome</keyword>
<keyword evidence="2" id="KW-0418">Kinase</keyword>
<dbReference type="GO" id="GO:0016301">
    <property type="term" value="F:kinase activity"/>
    <property type="evidence" value="ECO:0007669"/>
    <property type="project" value="UniProtKB-KW"/>
</dbReference>
<dbReference type="AlphaFoldDB" id="A0A1N7REF1"/>
<dbReference type="Gene3D" id="2.60.120.10">
    <property type="entry name" value="Jelly Rolls"/>
    <property type="match status" value="1"/>
</dbReference>